<feature type="domain" description="Reverse transcriptase" evidence="4">
    <location>
        <begin position="701"/>
        <end position="897"/>
    </location>
</feature>
<dbReference type="InterPro" id="IPR043502">
    <property type="entry name" value="DNA/RNA_pol_sf"/>
</dbReference>
<accession>A0A7J6Q599</accession>
<keyword evidence="1" id="KW-0862">Zinc</keyword>
<evidence type="ECO:0000313" key="5">
    <source>
        <dbReference type="EMBL" id="KAF4703675.1"/>
    </source>
</evidence>
<feature type="region of interest" description="Disordered" evidence="2">
    <location>
        <begin position="81"/>
        <end position="119"/>
    </location>
</feature>
<dbReference type="EMBL" id="JABANO010035326">
    <property type="protein sequence ID" value="KAF4703675.1"/>
    <property type="molecule type" value="Genomic_DNA"/>
</dbReference>
<dbReference type="InterPro" id="IPR001878">
    <property type="entry name" value="Znf_CCHC"/>
</dbReference>
<dbReference type="SUPFAM" id="SSF57756">
    <property type="entry name" value="Retrovirus zinc finger-like domains"/>
    <property type="match status" value="1"/>
</dbReference>
<dbReference type="InterPro" id="IPR043128">
    <property type="entry name" value="Rev_trsase/Diguanyl_cyclase"/>
</dbReference>
<feature type="compositionally biased region" description="Low complexity" evidence="2">
    <location>
        <begin position="1"/>
        <end position="11"/>
    </location>
</feature>
<dbReference type="GO" id="GO:0003676">
    <property type="term" value="F:nucleic acid binding"/>
    <property type="evidence" value="ECO:0007669"/>
    <property type="project" value="InterPro"/>
</dbReference>
<dbReference type="InterPro" id="IPR000477">
    <property type="entry name" value="RT_dom"/>
</dbReference>
<dbReference type="PANTHER" id="PTHR33064">
    <property type="entry name" value="POL PROTEIN"/>
    <property type="match status" value="1"/>
</dbReference>
<name>A0A7J6Q599_PEROL</name>
<proteinExistence type="predicted"/>
<feature type="non-terminal residue" evidence="5">
    <location>
        <position position="1075"/>
    </location>
</feature>
<keyword evidence="1" id="KW-0863">Zinc-finger</keyword>
<gene>
    <name evidence="5" type="ORF">FOZ63_021380</name>
</gene>
<organism evidence="5 6">
    <name type="scientific">Perkinsus olseni</name>
    <name type="common">Perkinsus atlanticus</name>
    <dbReference type="NCBI Taxonomy" id="32597"/>
    <lineage>
        <taxon>Eukaryota</taxon>
        <taxon>Sar</taxon>
        <taxon>Alveolata</taxon>
        <taxon>Perkinsozoa</taxon>
        <taxon>Perkinsea</taxon>
        <taxon>Perkinsida</taxon>
        <taxon>Perkinsidae</taxon>
        <taxon>Perkinsus</taxon>
    </lineage>
</organism>
<dbReference type="Gene3D" id="3.30.70.270">
    <property type="match status" value="1"/>
</dbReference>
<dbReference type="PROSITE" id="PS50878">
    <property type="entry name" value="RT_POL"/>
    <property type="match status" value="1"/>
</dbReference>
<dbReference type="Proteomes" id="UP000553632">
    <property type="component" value="Unassembled WGS sequence"/>
</dbReference>
<dbReference type="PANTHER" id="PTHR33064:SF37">
    <property type="entry name" value="RIBONUCLEASE H"/>
    <property type="match status" value="1"/>
</dbReference>
<protein>
    <submittedName>
        <fullName evidence="5">Uncharacterized protein</fullName>
    </submittedName>
</protein>
<dbReference type="GO" id="GO:0008270">
    <property type="term" value="F:zinc ion binding"/>
    <property type="evidence" value="ECO:0007669"/>
    <property type="project" value="UniProtKB-KW"/>
</dbReference>
<keyword evidence="6" id="KW-1185">Reference proteome</keyword>
<feature type="domain" description="CCHC-type" evidence="3">
    <location>
        <begin position="375"/>
        <end position="389"/>
    </location>
</feature>
<comment type="caution">
    <text evidence="5">The sequence shown here is derived from an EMBL/GenBank/DDBJ whole genome shotgun (WGS) entry which is preliminary data.</text>
</comment>
<feature type="compositionally biased region" description="Polar residues" evidence="2">
    <location>
        <begin position="90"/>
        <end position="102"/>
    </location>
</feature>
<dbReference type="AlphaFoldDB" id="A0A7J6Q599"/>
<keyword evidence="1" id="KW-0479">Metal-binding</keyword>
<evidence type="ECO:0000256" key="2">
    <source>
        <dbReference type="SAM" id="MobiDB-lite"/>
    </source>
</evidence>
<evidence type="ECO:0000256" key="1">
    <source>
        <dbReference type="PROSITE-ProRule" id="PRU00047"/>
    </source>
</evidence>
<dbReference type="InterPro" id="IPR051320">
    <property type="entry name" value="Viral_Replic_Matur_Polypro"/>
</dbReference>
<sequence>MTAPPSVVSSGDGRGGDSQHMVPDAGLLACLLGVPRDDLLYCSDQDLELVLSRFSVEEKPVGERVALRKLLVQIRGKALGGDPRGEGARTFTSGDTASTATAQIPAAPPGGDGGQIGRPRAQSRLSNLLTEISDAGSMPCPGGVARAMQGIAQIPIPGNAEYQGDSDARPITSWIREMTLTSRVYELNPSDIWRLLLRALSPTCRTKLLGHLERAGCISAPVEERLQEAERFMLSSYRVTDDPVRFRSRLSAVTHRQGECITSYTSRFSTVVEEGQSLGLSSTSEEALDLYRKNLTPKYQGLANTLYCGCNDVESLSSSLARWELVNLPSVVGVKALDTILPSAAGVKSTIAEDPGDFLAALGQARDFQRSKRFCWECKDPSHLRRDCPVYKKRLAEEAAAKRPEVGSTVVAAPSIPPGPPGFKVVALPQDTSRVAVLTDVDALGAMAGAADDAAVPLVLRSPGGLCGAEIQVLLDSGATGYGFMDETCFKDMIAAGVIPATTDTAASLLGGVRFGDGRFVEARGVVHLDIVDCDGRNVVQGAPFKIIPVLRPSVIIGARLLGSSDELMRLLSARLRETSLPGLTLPSFVAACGDEARCARVADIDATTVLIDEHEGRLRARCQPFEDAAIVPHAEAQRRRSKTKQLLIHRRLVIAEREGKFERIRPEEALVVSEPVLCDKLGSSGALPDVTSLSDEEIRKRWRLTLDCRTLNSYALVEVEKVDGTTKHVWAPSASGNLIVGEVKGHQFQRTAMQILAAWPSSMRSHFARIEIRDAFSGIARPPGTKGIFVTRSVSPEGTTHYWSATGLTQGWCLSPLLFSRAIDRVLLEVDVALADAGLLVKTAHFQDDLLLGARDERSLRQAVAVVKEVLARYGLEVAADKLELGTEAVFCGLRVRGNQVMPSSKKKLTGAAVEQAVSKLYTVRTDADRALFIRRWAGVFNWVRRWLPADAQHALAALHSAKDLASIEEHLRCLVDIYFTGLTPLYIMGTEDDFSVEGTVILCDANKTGWGAILFQVVCRPSQDTVDDSSDPDYELCAATFRKTFGVHVKPGYTLQLLPFALEGGAFRPKQQE</sequence>
<evidence type="ECO:0000313" key="6">
    <source>
        <dbReference type="Proteomes" id="UP000553632"/>
    </source>
</evidence>
<dbReference type="InterPro" id="IPR036875">
    <property type="entry name" value="Znf_CCHC_sf"/>
</dbReference>
<feature type="region of interest" description="Disordered" evidence="2">
    <location>
        <begin position="1"/>
        <end position="20"/>
    </location>
</feature>
<dbReference type="Pfam" id="PF00078">
    <property type="entry name" value="RVT_1"/>
    <property type="match status" value="1"/>
</dbReference>
<reference evidence="5 6" key="1">
    <citation type="submission" date="2020-04" db="EMBL/GenBank/DDBJ databases">
        <title>Perkinsus olseni comparative genomics.</title>
        <authorList>
            <person name="Bogema D.R."/>
        </authorList>
    </citation>
    <scope>NUCLEOTIDE SEQUENCE [LARGE SCALE GENOMIC DNA]</scope>
    <source>
        <strain evidence="5 6">ATCC PRA-207</strain>
    </source>
</reference>
<dbReference type="PROSITE" id="PS50158">
    <property type="entry name" value="ZF_CCHC"/>
    <property type="match status" value="1"/>
</dbReference>
<evidence type="ECO:0000259" key="4">
    <source>
        <dbReference type="PROSITE" id="PS50878"/>
    </source>
</evidence>
<evidence type="ECO:0000259" key="3">
    <source>
        <dbReference type="PROSITE" id="PS50158"/>
    </source>
</evidence>
<dbReference type="SUPFAM" id="SSF56672">
    <property type="entry name" value="DNA/RNA polymerases"/>
    <property type="match status" value="1"/>
</dbReference>